<sequence length="105" mass="11200">MGEHLALLRPNGRYVLCGGAGGAPGTGVFEAVLNGFHNSPALFAFSLNSLAPEARRRTWDRVVALLAEGRLSAVLDRTFPLAEAAAALQRVERGRSFGKVVLRRG</sequence>
<evidence type="ECO:0000313" key="1">
    <source>
        <dbReference type="EMBL" id="GAA5165489.1"/>
    </source>
</evidence>
<comment type="caution">
    <text evidence="1">The sequence shown here is derived from an EMBL/GenBank/DDBJ whole genome shotgun (WGS) entry which is preliminary data.</text>
</comment>
<dbReference type="RefSeq" id="WP_091510533.1">
    <property type="nucleotide sequence ID" value="NZ_BAABIB010000075.1"/>
</dbReference>
<evidence type="ECO:0008006" key="3">
    <source>
        <dbReference type="Google" id="ProtNLM"/>
    </source>
</evidence>
<name>A0ABP9QPQ6_9PSEU</name>
<protein>
    <recommendedName>
        <fullName evidence="3">Zinc-binding dehydrogenase</fullName>
    </recommendedName>
</protein>
<organism evidence="1 2">
    <name type="scientific">Amycolatopsis dongchuanensis</name>
    <dbReference type="NCBI Taxonomy" id="1070866"/>
    <lineage>
        <taxon>Bacteria</taxon>
        <taxon>Bacillati</taxon>
        <taxon>Actinomycetota</taxon>
        <taxon>Actinomycetes</taxon>
        <taxon>Pseudonocardiales</taxon>
        <taxon>Pseudonocardiaceae</taxon>
        <taxon>Amycolatopsis</taxon>
    </lineage>
</organism>
<keyword evidence="2" id="KW-1185">Reference proteome</keyword>
<dbReference type="EMBL" id="BAABIB010000075">
    <property type="protein sequence ID" value="GAA5165489.1"/>
    <property type="molecule type" value="Genomic_DNA"/>
</dbReference>
<accession>A0ABP9QPQ6</accession>
<gene>
    <name evidence="1" type="ORF">GCM10023214_36600</name>
</gene>
<proteinExistence type="predicted"/>
<evidence type="ECO:0000313" key="2">
    <source>
        <dbReference type="Proteomes" id="UP001500192"/>
    </source>
</evidence>
<dbReference type="Gene3D" id="3.40.50.720">
    <property type="entry name" value="NAD(P)-binding Rossmann-like Domain"/>
    <property type="match status" value="1"/>
</dbReference>
<reference evidence="2" key="1">
    <citation type="journal article" date="2019" name="Int. J. Syst. Evol. Microbiol.">
        <title>The Global Catalogue of Microorganisms (GCM) 10K type strain sequencing project: providing services to taxonomists for standard genome sequencing and annotation.</title>
        <authorList>
            <consortium name="The Broad Institute Genomics Platform"/>
            <consortium name="The Broad Institute Genome Sequencing Center for Infectious Disease"/>
            <person name="Wu L."/>
            <person name="Ma J."/>
        </authorList>
    </citation>
    <scope>NUCLEOTIDE SEQUENCE [LARGE SCALE GENOMIC DNA]</scope>
    <source>
        <strain evidence="2">JCM 18054</strain>
    </source>
</reference>
<dbReference type="Proteomes" id="UP001500192">
    <property type="component" value="Unassembled WGS sequence"/>
</dbReference>
<dbReference type="Gene3D" id="3.90.180.10">
    <property type="entry name" value="Medium-chain alcohol dehydrogenases, catalytic domain"/>
    <property type="match status" value="1"/>
</dbReference>
<dbReference type="Pfam" id="PF13602">
    <property type="entry name" value="ADH_zinc_N_2"/>
    <property type="match status" value="1"/>
</dbReference>